<comment type="cofactor">
    <cofactor evidence="1">
        <name>pyridoxal 5'-phosphate</name>
        <dbReference type="ChEBI" id="CHEBI:597326"/>
    </cofactor>
</comment>
<dbReference type="Proteomes" id="UP001157017">
    <property type="component" value="Unassembled WGS sequence"/>
</dbReference>
<keyword evidence="3" id="KW-1185">Reference proteome</keyword>
<dbReference type="InterPro" id="IPR005814">
    <property type="entry name" value="Aminotrans_3"/>
</dbReference>
<protein>
    <submittedName>
        <fullName evidence="2">Uncharacterized protein</fullName>
    </submittedName>
</protein>
<dbReference type="InterPro" id="IPR050103">
    <property type="entry name" value="Class-III_PLP-dep_AT"/>
</dbReference>
<dbReference type="PANTHER" id="PTHR11986">
    <property type="entry name" value="AMINOTRANSFERASE CLASS III"/>
    <property type="match status" value="1"/>
</dbReference>
<evidence type="ECO:0000256" key="1">
    <source>
        <dbReference type="ARBA" id="ARBA00001933"/>
    </source>
</evidence>
<dbReference type="InterPro" id="IPR015422">
    <property type="entry name" value="PyrdxlP-dep_Trfase_small"/>
</dbReference>
<dbReference type="EMBL" id="BSUZ01000001">
    <property type="protein sequence ID" value="GMA85555.1"/>
    <property type="molecule type" value="Genomic_DNA"/>
</dbReference>
<proteinExistence type="predicted"/>
<comment type="caution">
    <text evidence="2">The sequence shown here is derived from an EMBL/GenBank/DDBJ whole genome shotgun (WGS) entry which is preliminary data.</text>
</comment>
<sequence length="92" mass="9359">MTERLHQIAGGNPQIGEVRGRGAMVAIEVVQPGTTEPDAAEAARISAACHAAGVVTLTCGTYGNVLRLLPPLVIGEDLLTEALDVLAEAVAG</sequence>
<reference evidence="3" key="1">
    <citation type="journal article" date="2019" name="Int. J. Syst. Evol. Microbiol.">
        <title>The Global Catalogue of Microorganisms (GCM) 10K type strain sequencing project: providing services to taxonomists for standard genome sequencing and annotation.</title>
        <authorList>
            <consortium name="The Broad Institute Genomics Platform"/>
            <consortium name="The Broad Institute Genome Sequencing Center for Infectious Disease"/>
            <person name="Wu L."/>
            <person name="Ma J."/>
        </authorList>
    </citation>
    <scope>NUCLEOTIDE SEQUENCE [LARGE SCALE GENOMIC DNA]</scope>
    <source>
        <strain evidence="3">NBRC 108730</strain>
    </source>
</reference>
<accession>A0ABQ6JFG3</accession>
<gene>
    <name evidence="2" type="ORF">GCM10025868_08050</name>
</gene>
<evidence type="ECO:0000313" key="2">
    <source>
        <dbReference type="EMBL" id="GMA85555.1"/>
    </source>
</evidence>
<organism evidence="2 3">
    <name type="scientific">Angustibacter aerolatus</name>
    <dbReference type="NCBI Taxonomy" id="1162965"/>
    <lineage>
        <taxon>Bacteria</taxon>
        <taxon>Bacillati</taxon>
        <taxon>Actinomycetota</taxon>
        <taxon>Actinomycetes</taxon>
        <taxon>Kineosporiales</taxon>
        <taxon>Kineosporiaceae</taxon>
    </lineage>
</organism>
<dbReference type="SUPFAM" id="SSF53383">
    <property type="entry name" value="PLP-dependent transferases"/>
    <property type="match status" value="1"/>
</dbReference>
<dbReference type="InterPro" id="IPR015424">
    <property type="entry name" value="PyrdxlP-dep_Trfase"/>
</dbReference>
<evidence type="ECO:0000313" key="3">
    <source>
        <dbReference type="Proteomes" id="UP001157017"/>
    </source>
</evidence>
<dbReference type="Pfam" id="PF00202">
    <property type="entry name" value="Aminotran_3"/>
    <property type="match status" value="1"/>
</dbReference>
<name>A0ABQ6JFG3_9ACTN</name>
<dbReference type="Gene3D" id="3.90.1150.10">
    <property type="entry name" value="Aspartate Aminotransferase, domain 1"/>
    <property type="match status" value="1"/>
</dbReference>